<sequence>MSMYVLIMIIWGTFFTTTPNENNLSASSLFFCKVVSKEYNSIINIEPVINHIDEAIASNSTPSSALLNVCFKILAGASIVLPEELKTVIGNDEYFGCRVNLSLYRMKSDEIVRKLKQLPSRIQINEQGFFRDAFRVTSIEREAEYLVQSIEYYSPVQYYTNSSRMMKLCEWRVFKFPSLSLNIANQDTSKLKFVAQYNLERSQFDDDTPTYVFGRTNIEDHGYVSIVNYGTQPGPNVDGYYQMKLLVIEDLKLLKGLPVLARTIRNRETGIETLISYGHTRRLQNNLGIEVNSDMLYDDDTVVILDTNTGVKTYQCGHTQIQGIDLITFDCNQLRQNALKQFIQENIK</sequence>
<keyword evidence="1" id="KW-0732">Signal</keyword>
<name>A0A817YGW3_9BILA</name>
<evidence type="ECO:0000313" key="4">
    <source>
        <dbReference type="Proteomes" id="UP000663869"/>
    </source>
</evidence>
<dbReference type="EMBL" id="CAJNYU010000654">
    <property type="protein sequence ID" value="CAF3379855.1"/>
    <property type="molecule type" value="Genomic_DNA"/>
</dbReference>
<evidence type="ECO:0000256" key="1">
    <source>
        <dbReference type="SAM" id="SignalP"/>
    </source>
</evidence>
<dbReference type="AlphaFoldDB" id="A0A817YGW3"/>
<accession>A0A817YGW3</accession>
<dbReference type="EMBL" id="CAJNYV010004695">
    <property type="protein sequence ID" value="CAF3688300.1"/>
    <property type="molecule type" value="Genomic_DNA"/>
</dbReference>
<reference evidence="2" key="1">
    <citation type="submission" date="2021-02" db="EMBL/GenBank/DDBJ databases">
        <authorList>
            <person name="Nowell W R."/>
        </authorList>
    </citation>
    <scope>NUCLEOTIDE SEQUENCE</scope>
</reference>
<gene>
    <name evidence="2" type="ORF">FME351_LOCUS7136</name>
    <name evidence="3" type="ORF">KIK155_LOCUS25812</name>
</gene>
<dbReference type="Proteomes" id="UP000663865">
    <property type="component" value="Unassembled WGS sequence"/>
</dbReference>
<proteinExistence type="predicted"/>
<feature type="signal peptide" evidence="1">
    <location>
        <begin position="1"/>
        <end position="15"/>
    </location>
</feature>
<evidence type="ECO:0000313" key="3">
    <source>
        <dbReference type="EMBL" id="CAF3688300.1"/>
    </source>
</evidence>
<organism evidence="2 4">
    <name type="scientific">Rotaria socialis</name>
    <dbReference type="NCBI Taxonomy" id="392032"/>
    <lineage>
        <taxon>Eukaryota</taxon>
        <taxon>Metazoa</taxon>
        <taxon>Spiralia</taxon>
        <taxon>Gnathifera</taxon>
        <taxon>Rotifera</taxon>
        <taxon>Eurotatoria</taxon>
        <taxon>Bdelloidea</taxon>
        <taxon>Philodinida</taxon>
        <taxon>Philodinidae</taxon>
        <taxon>Rotaria</taxon>
    </lineage>
</organism>
<dbReference type="Proteomes" id="UP000663869">
    <property type="component" value="Unassembled WGS sequence"/>
</dbReference>
<feature type="chain" id="PRO_5036414188" evidence="1">
    <location>
        <begin position="16"/>
        <end position="348"/>
    </location>
</feature>
<protein>
    <submittedName>
        <fullName evidence="2">Uncharacterized protein</fullName>
    </submittedName>
</protein>
<evidence type="ECO:0000313" key="2">
    <source>
        <dbReference type="EMBL" id="CAF3379855.1"/>
    </source>
</evidence>
<comment type="caution">
    <text evidence="2">The sequence shown here is derived from an EMBL/GenBank/DDBJ whole genome shotgun (WGS) entry which is preliminary data.</text>
</comment>